<dbReference type="KEGG" id="pbs:Plabr_3391"/>
<gene>
    <name evidence="2" type="ordered locus">Plabr_3391</name>
</gene>
<dbReference type="InterPro" id="IPR008173">
    <property type="entry name" value="Adenylyl_cyclase_CyaB"/>
</dbReference>
<dbReference type="PROSITE" id="PS51707">
    <property type="entry name" value="CYTH"/>
    <property type="match status" value="1"/>
</dbReference>
<dbReference type="InterPro" id="IPR023577">
    <property type="entry name" value="CYTH_domain"/>
</dbReference>
<dbReference type="Pfam" id="PF01928">
    <property type="entry name" value="CYTH"/>
    <property type="match status" value="1"/>
</dbReference>
<dbReference type="EMBL" id="CP002546">
    <property type="protein sequence ID" value="ADY60988.1"/>
    <property type="molecule type" value="Genomic_DNA"/>
</dbReference>
<dbReference type="RefSeq" id="WP_013629707.1">
    <property type="nucleotide sequence ID" value="NC_015174.1"/>
</dbReference>
<dbReference type="PANTHER" id="PTHR21028">
    <property type="entry name" value="SI:CH211-156B7.4"/>
    <property type="match status" value="1"/>
</dbReference>
<sequence length="188" mass="21728">MPFEVEVKYPLPDEAAFRKQLEMLGAHFVESIRQEDDYLSHPSRDFAKTDEAFRIRCVGPQNRITFKGPLLDQETKSREEFEVLFAEGDAALADMRTVFSRLGFDCVYQVAKQRDVFELKRPEREYEIVIDRVDNLGVYVELECVADESDRDAAREDILALAKSLELGPTVERRSYLRLLLEKQGQSS</sequence>
<dbReference type="CDD" id="cd07890">
    <property type="entry name" value="CYTH-like_AC_IV-like"/>
    <property type="match status" value="1"/>
</dbReference>
<proteinExistence type="predicted"/>
<dbReference type="STRING" id="756272.Plabr_3391"/>
<dbReference type="Proteomes" id="UP000006860">
    <property type="component" value="Chromosome"/>
</dbReference>
<dbReference type="NCBIfam" id="TIGR00318">
    <property type="entry name" value="cyaB"/>
    <property type="match status" value="1"/>
</dbReference>
<dbReference type="AlphaFoldDB" id="F0SM33"/>
<dbReference type="Gene3D" id="2.40.320.10">
    <property type="entry name" value="Hypothetical Protein Pfu-838710-001"/>
    <property type="match status" value="1"/>
</dbReference>
<dbReference type="PANTHER" id="PTHR21028:SF2">
    <property type="entry name" value="CYTH DOMAIN-CONTAINING PROTEIN"/>
    <property type="match status" value="1"/>
</dbReference>
<evidence type="ECO:0000259" key="1">
    <source>
        <dbReference type="PROSITE" id="PS51707"/>
    </source>
</evidence>
<name>F0SM33_RUBBR</name>
<reference evidence="3" key="1">
    <citation type="submission" date="2011-02" db="EMBL/GenBank/DDBJ databases">
        <title>The complete genome of Planctomyces brasiliensis DSM 5305.</title>
        <authorList>
            <person name="Lucas S."/>
            <person name="Copeland A."/>
            <person name="Lapidus A."/>
            <person name="Bruce D."/>
            <person name="Goodwin L."/>
            <person name="Pitluck S."/>
            <person name="Kyrpides N."/>
            <person name="Mavromatis K."/>
            <person name="Pagani I."/>
            <person name="Ivanova N."/>
            <person name="Ovchinnikova G."/>
            <person name="Lu M."/>
            <person name="Detter J.C."/>
            <person name="Han C."/>
            <person name="Land M."/>
            <person name="Hauser L."/>
            <person name="Markowitz V."/>
            <person name="Cheng J.-F."/>
            <person name="Hugenholtz P."/>
            <person name="Woyke T."/>
            <person name="Wu D."/>
            <person name="Tindall B."/>
            <person name="Pomrenke H.G."/>
            <person name="Brambilla E."/>
            <person name="Klenk H.-P."/>
            <person name="Eisen J.A."/>
        </authorList>
    </citation>
    <scope>NUCLEOTIDE SEQUENCE [LARGE SCALE GENOMIC DNA]</scope>
    <source>
        <strain evidence="3">ATCC 49424 / DSM 5305 / JCM 21570 / NBRC 103401 / IFAM 1448</strain>
    </source>
</reference>
<evidence type="ECO:0000313" key="2">
    <source>
        <dbReference type="EMBL" id="ADY60988.1"/>
    </source>
</evidence>
<protein>
    <submittedName>
        <fullName evidence="2">Adenylyl cyclase CyaB</fullName>
    </submittedName>
</protein>
<dbReference type="eggNOG" id="COG1437">
    <property type="taxonomic scope" value="Bacteria"/>
</dbReference>
<evidence type="ECO:0000313" key="3">
    <source>
        <dbReference type="Proteomes" id="UP000006860"/>
    </source>
</evidence>
<dbReference type="SMART" id="SM01118">
    <property type="entry name" value="CYTH"/>
    <property type="match status" value="1"/>
</dbReference>
<dbReference type="InterPro" id="IPR033469">
    <property type="entry name" value="CYTH-like_dom_sf"/>
</dbReference>
<organism evidence="2 3">
    <name type="scientific">Rubinisphaera brasiliensis (strain ATCC 49424 / DSM 5305 / JCM 21570 / IAM 15109 / NBRC 103401 / IFAM 1448)</name>
    <name type="common">Planctomyces brasiliensis</name>
    <dbReference type="NCBI Taxonomy" id="756272"/>
    <lineage>
        <taxon>Bacteria</taxon>
        <taxon>Pseudomonadati</taxon>
        <taxon>Planctomycetota</taxon>
        <taxon>Planctomycetia</taxon>
        <taxon>Planctomycetales</taxon>
        <taxon>Planctomycetaceae</taxon>
        <taxon>Rubinisphaera</taxon>
    </lineage>
</organism>
<dbReference type="OrthoDB" id="269802at2"/>
<keyword evidence="3" id="KW-1185">Reference proteome</keyword>
<accession>F0SM33</accession>
<dbReference type="HOGENOM" id="CLU_105244_2_0_0"/>
<feature type="domain" description="CYTH" evidence="1">
    <location>
        <begin position="2"/>
        <end position="182"/>
    </location>
</feature>
<dbReference type="SUPFAM" id="SSF55154">
    <property type="entry name" value="CYTH-like phosphatases"/>
    <property type="match status" value="1"/>
</dbReference>